<accession>A0ABD3HLA9</accession>
<feature type="coiled-coil region" evidence="4">
    <location>
        <begin position="348"/>
        <end position="375"/>
    </location>
</feature>
<dbReference type="InterPro" id="IPR015947">
    <property type="entry name" value="PUA-like_sf"/>
</dbReference>
<dbReference type="InterPro" id="IPR036987">
    <property type="entry name" value="SRA-YDG_sf"/>
</dbReference>
<feature type="compositionally biased region" description="Basic and acidic residues" evidence="5">
    <location>
        <begin position="204"/>
        <end position="215"/>
    </location>
</feature>
<evidence type="ECO:0000313" key="8">
    <source>
        <dbReference type="Proteomes" id="UP001633002"/>
    </source>
</evidence>
<dbReference type="Proteomes" id="UP001633002">
    <property type="component" value="Unassembled WGS sequence"/>
</dbReference>
<evidence type="ECO:0000256" key="5">
    <source>
        <dbReference type="SAM" id="MobiDB-lite"/>
    </source>
</evidence>
<evidence type="ECO:0000313" key="7">
    <source>
        <dbReference type="EMBL" id="KAL3692173.1"/>
    </source>
</evidence>
<dbReference type="GO" id="GO:0005694">
    <property type="term" value="C:chromosome"/>
    <property type="evidence" value="ECO:0007669"/>
    <property type="project" value="UniProtKB-SubCell"/>
</dbReference>
<reference evidence="7 8" key="1">
    <citation type="submission" date="2024-09" db="EMBL/GenBank/DDBJ databases">
        <title>Chromosome-scale assembly of Riccia sorocarpa.</title>
        <authorList>
            <person name="Paukszto L."/>
        </authorList>
    </citation>
    <scope>NUCLEOTIDE SEQUENCE [LARGE SCALE GENOMIC DNA]</scope>
    <source>
        <strain evidence="7">LP-2024</strain>
        <tissue evidence="7">Aerial parts of the thallus</tissue>
    </source>
</reference>
<evidence type="ECO:0000256" key="3">
    <source>
        <dbReference type="PROSITE-ProRule" id="PRU00358"/>
    </source>
</evidence>
<comment type="caution">
    <text evidence="7">The sequence shown here is derived from an EMBL/GenBank/DDBJ whole genome shotgun (WGS) entry which is preliminary data.</text>
</comment>
<sequence>MMRLDGYGGRNPLLPPFSGIPGGENHLRVDMNSETTAERNICSPLYSDFVLPDSHRLPGEFTVDRLPGRYGGATGLDWSRGDAGHLRNVQVKIEKVEHVETHAVGLPFRTMLLPTDLTHAESEDVDMFPVSLPTDLRSSEDTSNTLRSEAGAKPSTINQSREYKAKKLTPKPVCEPVTILLSDSDSDSETTREKKCRRVLSSGQKRDSEKKKGVKESSVAGPTRSSLLTAKQQASSKSRLGPDDVRGWTPFKSLKRKFSFIDLDAVIDLDDDEPESKHKASSVRAGETSVVRGFPAADVKQVAAEVQTGASEAVPCTSLEAVALGAIGEMELAAVMEPASPQLQEVSLQAVEGVLETIEQKVSIQKEENLLMKEENPLMTEHVVSFQEEASGVCQTVEEVPTVREQAVSTPEVQNVQTMEDHDQPTLKVEDVDIVLGEKAEDLINERDSGMSLEKEKDDEDTMELGVPIQRVEDPAEQRVHGVSVQKVDDVVKTREQYMFDLTHDMDEATIEELMYNDQDVLDLDIMSPENDGYLQQGLGVSSRDTKCEGLSPNPTYVQEELPSWYDAPSRRHEESISRPFSAASQPVSSFAASVQTSALEQGRWNQGRLSQEAVPIDSCNAVWSSIHATCTASASSGQAQCEAPSSIRNDRSLQIFSNDRVDSLGFLRLAVQASEARGAFVPPQFTTLETPSRVVPSVAGTSSSMPIPVMTESITAPVSAPSGTSASTTCRAAPAMAPSISPLVSSSCETESVSTAWEAAPVMAPSISQAGSTSAEAIPAMNESHTVSAASFAPEAATSVLRPNIAPYMTTAAEAAPDIMAGMNPSVNNARFAPPFVSSTVATPFSTSCHAAPNMQMVSTAPTASPVVMTVPSSAHGKSVLQPKPEPVEFDTLVGTPVEAPNTHTMEEFTPVESRTTNTMEEFVPVKPEWEANGAVILDKRELNIFALKTFELSRIRWAQIQMNIDPKRVRADLKVACEMRKKGLWLNEDRPIGECPGVRVGDCFTYRIEMAIIGLHRTVQAGIAAIPAQYNPYGVPIAGSIVMNVHDNYTYKDDKDMGDRVIYSGQGGLATDKSRTYTDQKPLRGNAALLNSEKYRLPVRLIRGYKMHGTSTGSLFSYDGLYRVIDHEYRTGVNGNQVYLFHLVRLPDQAPMKRPCVSSLLYPAAVGPFPSPLDARATLPSSTKGKAREIQPQRSEDEEWGEELEEKPPLFILPRQEQSTPSKAGTSRPSRSNPQAGAFETSSTQRQSQEQVEEYEEKPRLLFAAFSSGFCVLRLNYAYGNVSKVTISRMFFLIPRVVKVVSSMSRLIY</sequence>
<keyword evidence="8" id="KW-1185">Reference proteome</keyword>
<dbReference type="SMART" id="SM00466">
    <property type="entry name" value="SRA"/>
    <property type="match status" value="1"/>
</dbReference>
<protein>
    <recommendedName>
        <fullName evidence="6">YDG domain-containing protein</fullName>
    </recommendedName>
</protein>
<dbReference type="SUPFAM" id="SSF88697">
    <property type="entry name" value="PUA domain-like"/>
    <property type="match status" value="1"/>
</dbReference>
<feature type="region of interest" description="Disordered" evidence="5">
    <location>
        <begin position="184"/>
        <end position="246"/>
    </location>
</feature>
<feature type="region of interest" description="Disordered" evidence="5">
    <location>
        <begin position="1175"/>
        <end position="1255"/>
    </location>
</feature>
<feature type="compositionally biased region" description="Polar residues" evidence="5">
    <location>
        <begin position="1218"/>
        <end position="1237"/>
    </location>
</feature>
<dbReference type="EMBL" id="JBJQOH010000003">
    <property type="protein sequence ID" value="KAL3692173.1"/>
    <property type="molecule type" value="Genomic_DNA"/>
</dbReference>
<dbReference type="PANTHER" id="PTHR45660">
    <property type="entry name" value="HISTONE-LYSINE N-METHYLTRANSFERASE SETMAR"/>
    <property type="match status" value="1"/>
</dbReference>
<proteinExistence type="predicted"/>
<evidence type="ECO:0000259" key="6">
    <source>
        <dbReference type="PROSITE" id="PS51015"/>
    </source>
</evidence>
<dbReference type="Pfam" id="PF02182">
    <property type="entry name" value="SAD_SRA"/>
    <property type="match status" value="1"/>
</dbReference>
<feature type="domain" description="YDG" evidence="6">
    <location>
        <begin position="995"/>
        <end position="1147"/>
    </location>
</feature>
<feature type="compositionally biased region" description="Low complexity" evidence="5">
    <location>
        <begin position="1242"/>
        <end position="1252"/>
    </location>
</feature>
<gene>
    <name evidence="7" type="ORF">R1sor_005824</name>
</gene>
<keyword evidence="2 3" id="KW-0539">Nucleus</keyword>
<evidence type="ECO:0000256" key="1">
    <source>
        <dbReference type="ARBA" id="ARBA00004286"/>
    </source>
</evidence>
<dbReference type="PROSITE" id="PS51015">
    <property type="entry name" value="YDG"/>
    <property type="match status" value="1"/>
</dbReference>
<feature type="compositionally biased region" description="Basic and acidic residues" evidence="5">
    <location>
        <begin position="1188"/>
        <end position="1197"/>
    </location>
</feature>
<dbReference type="Gene3D" id="2.30.280.10">
    <property type="entry name" value="SRA-YDG"/>
    <property type="match status" value="1"/>
</dbReference>
<dbReference type="InterPro" id="IPR003105">
    <property type="entry name" value="SRA_YDG"/>
</dbReference>
<name>A0ABD3HLA9_9MARC</name>
<keyword evidence="4" id="KW-0175">Coiled coil</keyword>
<dbReference type="GO" id="GO:0005634">
    <property type="term" value="C:nucleus"/>
    <property type="evidence" value="ECO:0007669"/>
    <property type="project" value="UniProtKB-SubCell"/>
</dbReference>
<evidence type="ECO:0000256" key="2">
    <source>
        <dbReference type="ARBA" id="ARBA00023242"/>
    </source>
</evidence>
<organism evidence="7 8">
    <name type="scientific">Riccia sorocarpa</name>
    <dbReference type="NCBI Taxonomy" id="122646"/>
    <lineage>
        <taxon>Eukaryota</taxon>
        <taxon>Viridiplantae</taxon>
        <taxon>Streptophyta</taxon>
        <taxon>Embryophyta</taxon>
        <taxon>Marchantiophyta</taxon>
        <taxon>Marchantiopsida</taxon>
        <taxon>Marchantiidae</taxon>
        <taxon>Marchantiales</taxon>
        <taxon>Ricciaceae</taxon>
        <taxon>Riccia</taxon>
    </lineage>
</organism>
<comment type="subcellular location">
    <subcellularLocation>
        <location evidence="1">Chromosome</location>
    </subcellularLocation>
    <subcellularLocation>
        <location evidence="3">Nucleus</location>
    </subcellularLocation>
</comment>
<feature type="region of interest" description="Disordered" evidence="5">
    <location>
        <begin position="131"/>
        <end position="164"/>
    </location>
</feature>
<dbReference type="PANTHER" id="PTHR45660:SF13">
    <property type="entry name" value="HISTONE-LYSINE N-METHYLTRANSFERASE SETMAR"/>
    <property type="match status" value="1"/>
</dbReference>
<dbReference type="InterPro" id="IPR051357">
    <property type="entry name" value="H3K9_HMTase_SUVAR3-9"/>
</dbReference>
<feature type="compositionally biased region" description="Polar residues" evidence="5">
    <location>
        <begin position="223"/>
        <end position="238"/>
    </location>
</feature>
<evidence type="ECO:0000256" key="4">
    <source>
        <dbReference type="SAM" id="Coils"/>
    </source>
</evidence>
<feature type="compositionally biased region" description="Acidic residues" evidence="5">
    <location>
        <begin position="1198"/>
        <end position="1207"/>
    </location>
</feature>